<dbReference type="InterPro" id="IPR050951">
    <property type="entry name" value="Retrovirus_Pol_polyprotein"/>
</dbReference>
<dbReference type="Pfam" id="PF00078">
    <property type="entry name" value="RVT_1"/>
    <property type="match status" value="1"/>
</dbReference>
<dbReference type="PANTHER" id="PTHR37984">
    <property type="entry name" value="PROTEIN CBG26694"/>
    <property type="match status" value="1"/>
</dbReference>
<feature type="non-terminal residue" evidence="2">
    <location>
        <position position="405"/>
    </location>
</feature>
<dbReference type="SUPFAM" id="SSF56672">
    <property type="entry name" value="DNA/RNA polymerases"/>
    <property type="match status" value="1"/>
</dbReference>
<dbReference type="PANTHER" id="PTHR37984:SF5">
    <property type="entry name" value="PROTEIN NYNRIN-LIKE"/>
    <property type="match status" value="1"/>
</dbReference>
<name>A0A6G0Z9V4_APHCR</name>
<reference evidence="2 3" key="1">
    <citation type="submission" date="2019-08" db="EMBL/GenBank/DDBJ databases">
        <title>Whole genome of Aphis craccivora.</title>
        <authorList>
            <person name="Voronova N.V."/>
            <person name="Shulinski R.S."/>
            <person name="Bandarenka Y.V."/>
            <person name="Zhorov D.G."/>
            <person name="Warner D."/>
        </authorList>
    </citation>
    <scope>NUCLEOTIDE SEQUENCE [LARGE SCALE GENOMIC DNA]</scope>
    <source>
        <strain evidence="2">180601</strain>
        <tissue evidence="2">Whole Body</tissue>
    </source>
</reference>
<dbReference type="InterPro" id="IPR000477">
    <property type="entry name" value="RT_dom"/>
</dbReference>
<dbReference type="AlphaFoldDB" id="A0A6G0Z9V4"/>
<dbReference type="Proteomes" id="UP000478052">
    <property type="component" value="Unassembled WGS sequence"/>
</dbReference>
<dbReference type="OrthoDB" id="6617068at2759"/>
<dbReference type="EMBL" id="VUJU01000926">
    <property type="protein sequence ID" value="KAF0767633.1"/>
    <property type="molecule type" value="Genomic_DNA"/>
</dbReference>
<evidence type="ECO:0000313" key="3">
    <source>
        <dbReference type="Proteomes" id="UP000478052"/>
    </source>
</evidence>
<dbReference type="InterPro" id="IPR043128">
    <property type="entry name" value="Rev_trsase/Diguanyl_cyclase"/>
</dbReference>
<gene>
    <name evidence="2" type="ORF">FWK35_00003897</name>
</gene>
<dbReference type="Gene3D" id="3.10.10.10">
    <property type="entry name" value="HIV Type 1 Reverse Transcriptase, subunit A, domain 1"/>
    <property type="match status" value="1"/>
</dbReference>
<dbReference type="GO" id="GO:0071897">
    <property type="term" value="P:DNA biosynthetic process"/>
    <property type="evidence" value="ECO:0007669"/>
    <property type="project" value="UniProtKB-ARBA"/>
</dbReference>
<dbReference type="CDD" id="cd01647">
    <property type="entry name" value="RT_LTR"/>
    <property type="match status" value="1"/>
</dbReference>
<accession>A0A6G0Z9V4</accession>
<dbReference type="InterPro" id="IPR043502">
    <property type="entry name" value="DNA/RNA_pol_sf"/>
</dbReference>
<feature type="domain" description="Reverse transcriptase" evidence="1">
    <location>
        <begin position="221"/>
        <end position="341"/>
    </location>
</feature>
<organism evidence="2 3">
    <name type="scientific">Aphis craccivora</name>
    <name type="common">Cowpea aphid</name>
    <dbReference type="NCBI Taxonomy" id="307492"/>
    <lineage>
        <taxon>Eukaryota</taxon>
        <taxon>Metazoa</taxon>
        <taxon>Ecdysozoa</taxon>
        <taxon>Arthropoda</taxon>
        <taxon>Hexapoda</taxon>
        <taxon>Insecta</taxon>
        <taxon>Pterygota</taxon>
        <taxon>Neoptera</taxon>
        <taxon>Paraneoptera</taxon>
        <taxon>Hemiptera</taxon>
        <taxon>Sternorrhyncha</taxon>
        <taxon>Aphidomorpha</taxon>
        <taxon>Aphidoidea</taxon>
        <taxon>Aphididae</taxon>
        <taxon>Aphidini</taxon>
        <taxon>Aphis</taxon>
        <taxon>Aphis</taxon>
    </lineage>
</organism>
<evidence type="ECO:0000313" key="2">
    <source>
        <dbReference type="EMBL" id="KAF0767633.1"/>
    </source>
</evidence>
<dbReference type="Gene3D" id="3.30.70.270">
    <property type="match status" value="1"/>
</dbReference>
<comment type="caution">
    <text evidence="2">The sequence shown here is derived from an EMBL/GenBank/DDBJ whole genome shotgun (WGS) entry which is preliminary data.</text>
</comment>
<evidence type="ECO:0000259" key="1">
    <source>
        <dbReference type="Pfam" id="PF00078"/>
    </source>
</evidence>
<sequence>MNLNQVIGSPGTFETGMDITIFDEEIRKVLFSLCVPSTPNEVEYDTLMKCLNKYFKPIKSYFTARYTFYQAKQRQDESVCQLGARVKNLASKCGFSSELTTVIRDMFVVAKEAAINEKSGLKKEEYADLKYQNKNNGHNQAKQGFNTHKELKIKCGICGRSNHFQKHYLATNPALKEKVETEIYRLVKSNILVPVDHSEWATPVVPILKPDDTVRICGDFKITEYPLPKIEHLYENISGSKYFSKIDLKDAYQQMVIKEFDRKYTTINTHKGLFSYTCNPFGIKSSAGEFQKVMETSIAGLECIGIFHDDIIVADSTITEHNARLDKLLNVLSNAGLRVKLSLVTHYIKFIPNAANILKPLYMLLRNGTEWNWTPECDQAFNKVKQILISKPVLAHYDHNIPIKL</sequence>
<keyword evidence="3" id="KW-1185">Reference proteome</keyword>
<protein>
    <recommendedName>
        <fullName evidence="1">Reverse transcriptase domain-containing protein</fullName>
    </recommendedName>
</protein>
<proteinExistence type="predicted"/>